<evidence type="ECO:0008006" key="4">
    <source>
        <dbReference type="Google" id="ProtNLM"/>
    </source>
</evidence>
<keyword evidence="1" id="KW-0812">Transmembrane</keyword>
<keyword evidence="1" id="KW-1133">Transmembrane helix</keyword>
<proteinExistence type="predicted"/>
<keyword evidence="1" id="KW-0472">Membrane</keyword>
<feature type="transmembrane region" description="Helical" evidence="1">
    <location>
        <begin position="290"/>
        <end position="314"/>
    </location>
</feature>
<evidence type="ECO:0000256" key="1">
    <source>
        <dbReference type="SAM" id="Phobius"/>
    </source>
</evidence>
<reference evidence="2" key="2">
    <citation type="journal article" date="2023" name="Science">
        <title>Genomic signatures of disease resistance in endangered staghorn corals.</title>
        <authorList>
            <person name="Vollmer S.V."/>
            <person name="Selwyn J.D."/>
            <person name="Despard B.A."/>
            <person name="Roesel C.L."/>
        </authorList>
    </citation>
    <scope>NUCLEOTIDE SEQUENCE</scope>
    <source>
        <strain evidence="2">K2</strain>
    </source>
</reference>
<name>A0AAD9Q783_ACRCE</name>
<dbReference type="Proteomes" id="UP001249851">
    <property type="component" value="Unassembled WGS sequence"/>
</dbReference>
<comment type="caution">
    <text evidence="2">The sequence shown here is derived from an EMBL/GenBank/DDBJ whole genome shotgun (WGS) entry which is preliminary data.</text>
</comment>
<dbReference type="InterPro" id="IPR016035">
    <property type="entry name" value="Acyl_Trfase/lysoPLipase"/>
</dbReference>
<protein>
    <recommendedName>
        <fullName evidence="4">PNPLA domain-containing protein</fullName>
    </recommendedName>
</protein>
<feature type="transmembrane region" description="Helical" evidence="1">
    <location>
        <begin position="93"/>
        <end position="114"/>
    </location>
</feature>
<sequence length="819" mass="92740">MAEKKTGLAFSGGGIRSAALCSGVLRRLLHRGVHVDYVSCVSGGNYTAAAYLDWKYRHDKTDDHTWHQEFFEHMRKRVGHFCDWQRHGGLQGLLDTMIMIALLITINLVIPVIMYSAGAFPGAFIIDFVFGKILREGFECEGGNISSARGNRCIDSCVQFDMTDPKVRDQSILFASLLISFAVCHVVKVSYTHVIRSFARLLQIVSGLVFAFTFIPWLIHQFSDVLPRWLKVSVFVFSIFFWLGCPPLRNQASCAIVLYSYAFVITWRVYQCRTFFMPEYTAELFYKLLLISSCLIWASPFLGIFSTATTFIYYKWRLQKAFFTRQSVGSHGCRGISCKDFFPILSCFPCCRTKHNPDNYPLKMSDLKAVTPEYVSNVAVDYWRLNSSSRSAPSFAVMSMSPCENQRIDQPGHTVDLSLSSDASQRIDSQPERKVKLPRSVNQADAMVTSAAVMALSPEQNEPFRDLQIMLGLTLRKGFKTGQPQEQPPLHRRLCYGLLALLIQSIAAFPIMFIALIAHVDWDTREEECYAVVVFVVYSIVFLGIAVMPTGSDPAPCYERLVRWCHVHLYQVRFLREVLKVNNVGPNPPAILSLSDGGRLEKYGLLYLLKRRLKKILIVDGSLIAQEADYSKSILKSMDQARQLLHCEFVGFDGRDVKEQMRKEYVEAPKGHGKPRHFRFWVQYFKEEKDGTYSMDGTGEVMIIAPRHPDKGVPPRDGMGTTWADYGEDLDTNEWGPGPVLSAEEVDRLTFCCCECCHTSVGCVSKISEKLCMGFPSTSTINQFFTPSLFTAYHREGYRACVESAAEDFLTVRETNDNV</sequence>
<accession>A0AAD9Q783</accession>
<dbReference type="SUPFAM" id="SSF52151">
    <property type="entry name" value="FabD/lysophospholipase-like"/>
    <property type="match status" value="1"/>
</dbReference>
<dbReference type="Gene3D" id="3.40.1090.10">
    <property type="entry name" value="Cytosolic phospholipase A2 catalytic domain"/>
    <property type="match status" value="1"/>
</dbReference>
<feature type="transmembrane region" description="Helical" evidence="1">
    <location>
        <begin position="530"/>
        <end position="551"/>
    </location>
</feature>
<dbReference type="AlphaFoldDB" id="A0AAD9Q783"/>
<keyword evidence="3" id="KW-1185">Reference proteome</keyword>
<organism evidence="2 3">
    <name type="scientific">Acropora cervicornis</name>
    <name type="common">Staghorn coral</name>
    <dbReference type="NCBI Taxonomy" id="6130"/>
    <lineage>
        <taxon>Eukaryota</taxon>
        <taxon>Metazoa</taxon>
        <taxon>Cnidaria</taxon>
        <taxon>Anthozoa</taxon>
        <taxon>Hexacorallia</taxon>
        <taxon>Scleractinia</taxon>
        <taxon>Astrocoeniina</taxon>
        <taxon>Acroporidae</taxon>
        <taxon>Acropora</taxon>
    </lineage>
</organism>
<dbReference type="EMBL" id="JARQWQ010000058">
    <property type="protein sequence ID" value="KAK2556028.1"/>
    <property type="molecule type" value="Genomic_DNA"/>
</dbReference>
<gene>
    <name evidence="2" type="ORF">P5673_022028</name>
</gene>
<feature type="transmembrane region" description="Helical" evidence="1">
    <location>
        <begin position="494"/>
        <end position="518"/>
    </location>
</feature>
<feature type="transmembrane region" description="Helical" evidence="1">
    <location>
        <begin position="198"/>
        <end position="219"/>
    </location>
</feature>
<evidence type="ECO:0000313" key="3">
    <source>
        <dbReference type="Proteomes" id="UP001249851"/>
    </source>
</evidence>
<reference evidence="2" key="1">
    <citation type="journal article" date="2023" name="G3 (Bethesda)">
        <title>Whole genome assembly and annotation of the endangered Caribbean coral Acropora cervicornis.</title>
        <authorList>
            <person name="Selwyn J.D."/>
            <person name="Vollmer S.V."/>
        </authorList>
    </citation>
    <scope>NUCLEOTIDE SEQUENCE</scope>
    <source>
        <strain evidence="2">K2</strain>
    </source>
</reference>
<feature type="transmembrane region" description="Helical" evidence="1">
    <location>
        <begin position="172"/>
        <end position="191"/>
    </location>
</feature>
<feature type="transmembrane region" description="Helical" evidence="1">
    <location>
        <begin position="252"/>
        <end position="270"/>
    </location>
</feature>
<evidence type="ECO:0000313" key="2">
    <source>
        <dbReference type="EMBL" id="KAK2556028.1"/>
    </source>
</evidence>